<dbReference type="Proteomes" id="UP000094025">
    <property type="component" value="Unassembled WGS sequence"/>
</dbReference>
<dbReference type="EMBL" id="LPUX01000064">
    <property type="protein sequence ID" value="OAP36936.1"/>
    <property type="molecule type" value="Genomic_DNA"/>
</dbReference>
<organism evidence="4 5">
    <name type="scientific">Sinorhizobium glycinis</name>
    <dbReference type="NCBI Taxonomy" id="1472378"/>
    <lineage>
        <taxon>Bacteria</taxon>
        <taxon>Pseudomonadati</taxon>
        <taxon>Pseudomonadota</taxon>
        <taxon>Alphaproteobacteria</taxon>
        <taxon>Hyphomicrobiales</taxon>
        <taxon>Rhizobiaceae</taxon>
        <taxon>Sinorhizobium/Ensifer group</taxon>
        <taxon>Sinorhizobium</taxon>
    </lineage>
</organism>
<keyword evidence="2" id="KW-0732">Signal</keyword>
<evidence type="ECO:0000313" key="5">
    <source>
        <dbReference type="Proteomes" id="UP000094025"/>
    </source>
</evidence>
<feature type="signal peptide" evidence="2">
    <location>
        <begin position="1"/>
        <end position="26"/>
    </location>
</feature>
<evidence type="ECO:0000256" key="2">
    <source>
        <dbReference type="SAM" id="SignalP"/>
    </source>
</evidence>
<feature type="compositionally biased region" description="Low complexity" evidence="1">
    <location>
        <begin position="32"/>
        <end position="47"/>
    </location>
</feature>
<dbReference type="InterPro" id="IPR025433">
    <property type="entry name" value="DUF4168"/>
</dbReference>
<feature type="region of interest" description="Disordered" evidence="1">
    <location>
        <begin position="32"/>
        <end position="51"/>
    </location>
</feature>
<feature type="domain" description="DUF4168" evidence="3">
    <location>
        <begin position="53"/>
        <end position="130"/>
    </location>
</feature>
<protein>
    <recommendedName>
        <fullName evidence="3">DUF4168 domain-containing protein</fullName>
    </recommendedName>
</protein>
<accession>A0A178XNZ0</accession>
<dbReference type="AlphaFoldDB" id="A0A178XNZ0"/>
<reference evidence="4 5" key="1">
    <citation type="journal article" date="2016" name="Int. J. Syst. Evol. Microbiol.">
        <title>Ensifer glycinis sp. nov., an novel rhizobial species associated with Glycine spp.</title>
        <authorList>
            <person name="Yan H."/>
            <person name="Yan J."/>
            <person name="Sui X.H."/>
            <person name="Wang E.T."/>
            <person name="Chen W.X."/>
            <person name="Zhang X.X."/>
            <person name="Chen W.F."/>
        </authorList>
    </citation>
    <scope>NUCLEOTIDE SEQUENCE [LARGE SCALE GENOMIC DNA]</scope>
    <source>
        <strain evidence="4 5">CCBAU 23380</strain>
    </source>
</reference>
<dbReference type="Pfam" id="PF13767">
    <property type="entry name" value="DUF4168"/>
    <property type="match status" value="1"/>
</dbReference>
<name>A0A178XNZ0_9HYPH</name>
<dbReference type="OrthoDB" id="8030799at2"/>
<comment type="caution">
    <text evidence="4">The sequence shown here is derived from an EMBL/GenBank/DDBJ whole genome shotgun (WGS) entry which is preliminary data.</text>
</comment>
<proteinExistence type="predicted"/>
<dbReference type="RefSeq" id="WP_064244158.1">
    <property type="nucleotide sequence ID" value="NZ_LPUX01000064.1"/>
</dbReference>
<sequence>MITRYTSVASLTAAVFSFMLLSPASALELAQAQETQPTQQAPAQTGTKSAPISEQKIEAFAVAYLQVDKVRQEYSAKIGATSDTASKEKLQSEASQQMVKAVEASPNISVEEYTTILTAAQNDPALAKKVQEKLQSTAPAGQAPAQQ</sequence>
<evidence type="ECO:0000259" key="3">
    <source>
        <dbReference type="Pfam" id="PF13767"/>
    </source>
</evidence>
<evidence type="ECO:0000313" key="4">
    <source>
        <dbReference type="EMBL" id="OAP36936.1"/>
    </source>
</evidence>
<feature type="chain" id="PRO_5008097080" description="DUF4168 domain-containing protein" evidence="2">
    <location>
        <begin position="27"/>
        <end position="147"/>
    </location>
</feature>
<keyword evidence="5" id="KW-1185">Reference proteome</keyword>
<gene>
    <name evidence="4" type="ORF">AU381_17625</name>
</gene>
<evidence type="ECO:0000256" key="1">
    <source>
        <dbReference type="SAM" id="MobiDB-lite"/>
    </source>
</evidence>